<dbReference type="GO" id="GO:0004301">
    <property type="term" value="F:epoxide hydrolase activity"/>
    <property type="evidence" value="ECO:0007669"/>
    <property type="project" value="TreeGrafter"/>
</dbReference>
<dbReference type="PANTHER" id="PTHR21661">
    <property type="entry name" value="EPOXIDE HYDROLASE 1-RELATED"/>
    <property type="match status" value="1"/>
</dbReference>
<dbReference type="Pfam" id="PF06441">
    <property type="entry name" value="EHN"/>
    <property type="match status" value="1"/>
</dbReference>
<dbReference type="InterPro" id="IPR029058">
    <property type="entry name" value="AB_hydrolase_fold"/>
</dbReference>
<dbReference type="PIRSF" id="PIRSF001112">
    <property type="entry name" value="Epoxide_hydrolase"/>
    <property type="match status" value="1"/>
</dbReference>
<evidence type="ECO:0000259" key="5">
    <source>
        <dbReference type="Pfam" id="PF06441"/>
    </source>
</evidence>
<evidence type="ECO:0000256" key="2">
    <source>
        <dbReference type="ARBA" id="ARBA00022797"/>
    </source>
</evidence>
<dbReference type="GO" id="GO:0097176">
    <property type="term" value="P:epoxide metabolic process"/>
    <property type="evidence" value="ECO:0007669"/>
    <property type="project" value="TreeGrafter"/>
</dbReference>
<sequence>MASPKPFKIAVPEDQLAWINDRVRTARLPPGKDLPQEEIWKSWGLPQDYARGIHEYWTTKYDWRRVEGQLNAELSQFTIPIRHNDEELSIHFVHHRSERQDAIPLLFLHGWPGSFLEVRPIIKFLTHPPSASDPAYHVVAPSLPGFGFSSYPSKPCSPMDIAEINHKLMLAVGYDNFMLQGGDWGSMIGRILAASHPESCRAIHLNCVISGPPSALRHPLAIGRLLLAYVTGGWGLTDYQSKSLARTQWWMTHEAGYQEIQGTKPQTLAYGLTDSPFGMACWLHEKVHYLVDDDFSWEHEEIITLAMPYIINGTPGHAEVYKWIPRNGEKSLMEALRTIPASVTCGASLFPKDVLYVPEWWARCNVAENITFWREHHVGGHFPSLERPSTLVADVREFTKTVNEQDLEVLRKSGNKRLT</sequence>
<comment type="caution">
    <text evidence="6">The sequence shown here is derived from an EMBL/GenBank/DDBJ whole genome shotgun (WGS) entry which is preliminary data.</text>
</comment>
<gene>
    <name evidence="6" type="ORF">B0T11DRAFT_282069</name>
</gene>
<dbReference type="SUPFAM" id="SSF53474">
    <property type="entry name" value="alpha/beta-Hydrolases"/>
    <property type="match status" value="1"/>
</dbReference>
<organism evidence="6 7">
    <name type="scientific">Plectosphaerella cucumerina</name>
    <dbReference type="NCBI Taxonomy" id="40658"/>
    <lineage>
        <taxon>Eukaryota</taxon>
        <taxon>Fungi</taxon>
        <taxon>Dikarya</taxon>
        <taxon>Ascomycota</taxon>
        <taxon>Pezizomycotina</taxon>
        <taxon>Sordariomycetes</taxon>
        <taxon>Hypocreomycetidae</taxon>
        <taxon>Glomerellales</taxon>
        <taxon>Plectosphaerellaceae</taxon>
        <taxon>Plectosphaerella</taxon>
    </lineage>
</organism>
<feature type="domain" description="Epoxide hydrolase N-terminal" evidence="5">
    <location>
        <begin position="4"/>
        <end position="118"/>
    </location>
</feature>
<keyword evidence="3 6" id="KW-0378">Hydrolase</keyword>
<keyword evidence="7" id="KW-1185">Reference proteome</keyword>
<dbReference type="InterPro" id="IPR010497">
    <property type="entry name" value="Epoxide_hydro_N"/>
</dbReference>
<dbReference type="EMBL" id="JAGPXD010000003">
    <property type="protein sequence ID" value="KAH7363098.1"/>
    <property type="molecule type" value="Genomic_DNA"/>
</dbReference>
<dbReference type="OrthoDB" id="7130006at2759"/>
<evidence type="ECO:0000256" key="1">
    <source>
        <dbReference type="ARBA" id="ARBA00010088"/>
    </source>
</evidence>
<evidence type="ECO:0000256" key="4">
    <source>
        <dbReference type="PIRSR" id="PIRSR001112-1"/>
    </source>
</evidence>
<dbReference type="Gene3D" id="3.40.50.1820">
    <property type="entry name" value="alpha/beta hydrolase"/>
    <property type="match status" value="1"/>
</dbReference>
<feature type="active site" description="Nucleophile" evidence="4">
    <location>
        <position position="183"/>
    </location>
</feature>
<feature type="active site" description="Proton donor" evidence="4">
    <location>
        <position position="321"/>
    </location>
</feature>
<accession>A0A8K0TMH5</accession>
<reference evidence="6" key="1">
    <citation type="journal article" date="2021" name="Nat. Commun.">
        <title>Genetic determinants of endophytism in the Arabidopsis root mycobiome.</title>
        <authorList>
            <person name="Mesny F."/>
            <person name="Miyauchi S."/>
            <person name="Thiergart T."/>
            <person name="Pickel B."/>
            <person name="Atanasova L."/>
            <person name="Karlsson M."/>
            <person name="Huettel B."/>
            <person name="Barry K.W."/>
            <person name="Haridas S."/>
            <person name="Chen C."/>
            <person name="Bauer D."/>
            <person name="Andreopoulos W."/>
            <person name="Pangilinan J."/>
            <person name="LaButti K."/>
            <person name="Riley R."/>
            <person name="Lipzen A."/>
            <person name="Clum A."/>
            <person name="Drula E."/>
            <person name="Henrissat B."/>
            <person name="Kohler A."/>
            <person name="Grigoriev I.V."/>
            <person name="Martin F.M."/>
            <person name="Hacquard S."/>
        </authorList>
    </citation>
    <scope>NUCLEOTIDE SEQUENCE</scope>
    <source>
        <strain evidence="6">MPI-CAGE-AT-0016</strain>
    </source>
</reference>
<dbReference type="PRINTS" id="PR00412">
    <property type="entry name" value="EPOXHYDRLASE"/>
</dbReference>
<dbReference type="InterPro" id="IPR016292">
    <property type="entry name" value="Epoxide_hydrolase"/>
</dbReference>
<dbReference type="Proteomes" id="UP000813385">
    <property type="component" value="Unassembled WGS sequence"/>
</dbReference>
<protein>
    <submittedName>
        <fullName evidence="6">Epoxide hydrolase domain-containing protein</fullName>
    </submittedName>
</protein>
<dbReference type="PANTHER" id="PTHR21661:SF35">
    <property type="entry name" value="EPOXIDE HYDROLASE"/>
    <property type="match status" value="1"/>
</dbReference>
<keyword evidence="2" id="KW-0058">Aromatic hydrocarbons catabolism</keyword>
<evidence type="ECO:0000313" key="7">
    <source>
        <dbReference type="Proteomes" id="UP000813385"/>
    </source>
</evidence>
<name>A0A8K0TMH5_9PEZI</name>
<evidence type="ECO:0000313" key="6">
    <source>
        <dbReference type="EMBL" id="KAH7363098.1"/>
    </source>
</evidence>
<proteinExistence type="inferred from homology"/>
<feature type="active site" description="Proton acceptor" evidence="4">
    <location>
        <position position="381"/>
    </location>
</feature>
<dbReference type="InterPro" id="IPR000639">
    <property type="entry name" value="Epox_hydrolase-like"/>
</dbReference>
<evidence type="ECO:0000256" key="3">
    <source>
        <dbReference type="ARBA" id="ARBA00022801"/>
    </source>
</evidence>
<comment type="similarity">
    <text evidence="1">Belongs to the peptidase S33 family.</text>
</comment>
<dbReference type="AlphaFoldDB" id="A0A8K0TMH5"/>